<evidence type="ECO:0000313" key="3">
    <source>
        <dbReference type="Proteomes" id="UP000019484"/>
    </source>
</evidence>
<evidence type="ECO:0000256" key="1">
    <source>
        <dbReference type="SAM" id="MobiDB-lite"/>
    </source>
</evidence>
<feature type="region of interest" description="Disordered" evidence="1">
    <location>
        <begin position="317"/>
        <end position="494"/>
    </location>
</feature>
<feature type="compositionally biased region" description="Basic and acidic residues" evidence="1">
    <location>
        <begin position="169"/>
        <end position="181"/>
    </location>
</feature>
<dbReference type="eggNOG" id="ENOG502SF71">
    <property type="taxonomic scope" value="Eukaryota"/>
</dbReference>
<feature type="compositionally biased region" description="Basic and acidic residues" evidence="1">
    <location>
        <begin position="97"/>
        <end position="112"/>
    </location>
</feature>
<dbReference type="GeneID" id="19161920"/>
<evidence type="ECO:0000313" key="2">
    <source>
        <dbReference type="EMBL" id="EXJ83435.1"/>
    </source>
</evidence>
<feature type="compositionally biased region" description="Basic residues" evidence="1">
    <location>
        <begin position="792"/>
        <end position="802"/>
    </location>
</feature>
<organism evidence="2 3">
    <name type="scientific">Capronia coronata CBS 617.96</name>
    <dbReference type="NCBI Taxonomy" id="1182541"/>
    <lineage>
        <taxon>Eukaryota</taxon>
        <taxon>Fungi</taxon>
        <taxon>Dikarya</taxon>
        <taxon>Ascomycota</taxon>
        <taxon>Pezizomycotina</taxon>
        <taxon>Eurotiomycetes</taxon>
        <taxon>Chaetothyriomycetidae</taxon>
        <taxon>Chaetothyriales</taxon>
        <taxon>Herpotrichiellaceae</taxon>
        <taxon>Capronia</taxon>
    </lineage>
</organism>
<comment type="caution">
    <text evidence="2">The sequence shown here is derived from an EMBL/GenBank/DDBJ whole genome shotgun (WGS) entry which is preliminary data.</text>
</comment>
<feature type="compositionally biased region" description="Acidic residues" evidence="1">
    <location>
        <begin position="808"/>
        <end position="818"/>
    </location>
</feature>
<dbReference type="EMBL" id="AMWN01000006">
    <property type="protein sequence ID" value="EXJ83435.1"/>
    <property type="molecule type" value="Genomic_DNA"/>
</dbReference>
<dbReference type="HOGENOM" id="CLU_012406_0_0_1"/>
<feature type="compositionally biased region" description="Basic and acidic residues" evidence="1">
    <location>
        <begin position="764"/>
        <end position="788"/>
    </location>
</feature>
<feature type="region of interest" description="Disordered" evidence="1">
    <location>
        <begin position="34"/>
        <end position="146"/>
    </location>
</feature>
<feature type="compositionally biased region" description="Basic and acidic residues" evidence="1">
    <location>
        <begin position="517"/>
        <end position="528"/>
    </location>
</feature>
<sequence length="987" mass="103553">MPEHTYQPTTGVPSGAAETAAAIAFNKDIEQEVSHIPGAYPKDEPSTSKLASTRAASTATAGASGPASGASTSVGSGLTSTRDDFAAPPSTLTTKDSPADRDAEYGEAEKTKIPGQAATAPATVGTATTSPDDGSSQTEEPSTFGKILGAVGLGSVAAGVSAALSGSGEEEKPKTLTDHPEQPTTTTGVDSYTAPTKSGPSPPFHRKESIPTTAYPQGESSPAPISPPVGGTKKPTTTTGVDTYTTSTRSGPSPSHYRKESIPTTAYPHGETSPTPINPPVGGTAVAADASEVPDSHIGRNVGLAAAGVGAAAVGAHEYNESRSQPEDGLGRSSGSATIHSLITSEGPSAPSQQTSGMRENFDFPSSTAAASSQPAPLYARQSGSIEPEHESREYSRAGTAAGTGIGAGAAAFGAHEYSESKTQPEDTLGYTGVSNTSGYSTTSNAPFASSQQAPGYRQGLEERPRETTSYVEPSTMQTQPFTTAEAEAEPRGYGKAATAADIGAGAGAAGVYALERNNEPDTGDLSRGKPFSTTPATRQAEPYPASEEAVPSAYYQPAVSTKDRTMTEHSALPTTRQEPAASAKDINASKPAPAAIPASEKETKTAHPEKNESNTDRNAAVAGAAGVGAGAYGIHEYNEHEAEQEAARAEAQRQKDIAEQEAARQRQFEKDQKAAEKRAAKEEKVEKQHQKALEKEEKKHQKELEKDQKEETKHQNEFEREQNEREERERLEAAEAERRRHEKEAAGVAAVGTGAAGTAAYAAHEKETTPKTSQDTDRNRLHKDPPQKKPGILKRIFKRRANKDTGVDEDYSTDEEDEPHHDTHLAGAGAVGGAGGAAGTAAAAHESHKPTDAGTDYEGGQGTRFLKPSYNPLHKDDFAPGTAETPIADNLAQERQGYHPSAGTTGVNDSVTSSSRYPAGENTSAIPYEPKKDPEAGKHLDELEQQQQHHQPERQGGLAHRFIDQLKPLPDPNKAAEQHGQEYQRY</sequence>
<feature type="compositionally biased region" description="Low complexity" evidence="1">
    <location>
        <begin position="589"/>
        <end position="599"/>
    </location>
</feature>
<reference evidence="2 3" key="1">
    <citation type="submission" date="2013-03" db="EMBL/GenBank/DDBJ databases">
        <title>The Genome Sequence of Capronia coronata CBS 617.96.</title>
        <authorList>
            <consortium name="The Broad Institute Genomics Platform"/>
            <person name="Cuomo C."/>
            <person name="de Hoog S."/>
            <person name="Gorbushina A."/>
            <person name="Walker B."/>
            <person name="Young S.K."/>
            <person name="Zeng Q."/>
            <person name="Gargeya S."/>
            <person name="Fitzgerald M."/>
            <person name="Haas B."/>
            <person name="Abouelleil A."/>
            <person name="Allen A.W."/>
            <person name="Alvarado L."/>
            <person name="Arachchi H.M."/>
            <person name="Berlin A.M."/>
            <person name="Chapman S.B."/>
            <person name="Gainer-Dewar J."/>
            <person name="Goldberg J."/>
            <person name="Griggs A."/>
            <person name="Gujja S."/>
            <person name="Hansen M."/>
            <person name="Howarth C."/>
            <person name="Imamovic A."/>
            <person name="Ireland A."/>
            <person name="Larimer J."/>
            <person name="McCowan C."/>
            <person name="Murphy C."/>
            <person name="Pearson M."/>
            <person name="Poon T.W."/>
            <person name="Priest M."/>
            <person name="Roberts A."/>
            <person name="Saif S."/>
            <person name="Shea T."/>
            <person name="Sisk P."/>
            <person name="Sykes S."/>
            <person name="Wortman J."/>
            <person name="Nusbaum C."/>
            <person name="Birren B."/>
        </authorList>
    </citation>
    <scope>NUCLEOTIDE SEQUENCE [LARGE SCALE GENOMIC DNA]</scope>
    <source>
        <strain evidence="2 3">CBS 617.96</strain>
    </source>
</reference>
<feature type="region of interest" description="Disordered" evidence="1">
    <location>
        <begin position="162"/>
        <end position="286"/>
    </location>
</feature>
<feature type="compositionally biased region" description="Basic and acidic residues" evidence="1">
    <location>
        <begin position="975"/>
        <end position="987"/>
    </location>
</feature>
<protein>
    <submittedName>
        <fullName evidence="2">Uncharacterized protein</fullName>
    </submittedName>
</protein>
<accession>W9Y1E4</accession>
<feature type="compositionally biased region" description="Low complexity" evidence="1">
    <location>
        <begin position="747"/>
        <end position="763"/>
    </location>
</feature>
<feature type="region of interest" description="Disordered" evidence="1">
    <location>
        <begin position="516"/>
        <end position="987"/>
    </location>
</feature>
<dbReference type="RefSeq" id="XP_007726121.1">
    <property type="nucleotide sequence ID" value="XM_007727931.1"/>
</dbReference>
<dbReference type="Proteomes" id="UP000019484">
    <property type="component" value="Unassembled WGS sequence"/>
</dbReference>
<dbReference type="AlphaFoldDB" id="W9Y1E4"/>
<feature type="compositionally biased region" description="Gly residues" evidence="1">
    <location>
        <begin position="830"/>
        <end position="839"/>
    </location>
</feature>
<keyword evidence="3" id="KW-1185">Reference proteome</keyword>
<proteinExistence type="predicted"/>
<feature type="compositionally biased region" description="Polar residues" evidence="1">
    <location>
        <begin position="903"/>
        <end position="926"/>
    </location>
</feature>
<feature type="compositionally biased region" description="Low complexity" evidence="1">
    <location>
        <begin position="47"/>
        <end position="80"/>
    </location>
</feature>
<dbReference type="STRING" id="1182541.W9Y1E4"/>
<feature type="compositionally biased region" description="Low complexity" evidence="1">
    <location>
        <begin position="228"/>
        <end position="248"/>
    </location>
</feature>
<gene>
    <name evidence="2" type="ORF">A1O1_07058</name>
</gene>
<dbReference type="OrthoDB" id="4159553at2759"/>
<feature type="compositionally biased region" description="Low complexity" evidence="1">
    <location>
        <begin position="365"/>
        <end position="377"/>
    </location>
</feature>
<feature type="compositionally biased region" description="Polar residues" evidence="1">
    <location>
        <begin position="333"/>
        <end position="358"/>
    </location>
</feature>
<feature type="compositionally biased region" description="Low complexity" evidence="1">
    <location>
        <begin position="117"/>
        <end position="129"/>
    </location>
</feature>
<feature type="compositionally biased region" description="Polar residues" evidence="1">
    <location>
        <begin position="182"/>
        <end position="199"/>
    </location>
</feature>
<feature type="compositionally biased region" description="Basic and acidic residues" evidence="1">
    <location>
        <begin position="637"/>
        <end position="746"/>
    </location>
</feature>
<feature type="compositionally biased region" description="Basic and acidic residues" evidence="1">
    <location>
        <begin position="387"/>
        <end position="396"/>
    </location>
</feature>
<feature type="compositionally biased region" description="Basic and acidic residues" evidence="1">
    <location>
        <begin position="600"/>
        <end position="616"/>
    </location>
</feature>
<feature type="compositionally biased region" description="Polar residues" evidence="1">
    <location>
        <begin position="468"/>
        <end position="483"/>
    </location>
</feature>
<name>W9Y1E4_9EURO</name>
<feature type="compositionally biased region" description="Basic and acidic residues" evidence="1">
    <location>
        <begin position="318"/>
        <end position="330"/>
    </location>
</feature>
<feature type="compositionally biased region" description="Polar residues" evidence="1">
    <location>
        <begin position="210"/>
        <end position="220"/>
    </location>
</feature>
<feature type="compositionally biased region" description="Basic and acidic residues" evidence="1">
    <location>
        <begin position="930"/>
        <end position="943"/>
    </location>
</feature>
<feature type="compositionally biased region" description="Polar residues" evidence="1">
    <location>
        <begin position="433"/>
        <end position="454"/>
    </location>
</feature>
<feature type="compositionally biased region" description="Polar residues" evidence="1">
    <location>
        <begin position="130"/>
        <end position="141"/>
    </location>
</feature>